<feature type="compositionally biased region" description="Basic and acidic residues" evidence="1">
    <location>
        <begin position="90"/>
        <end position="101"/>
    </location>
</feature>
<accession>A0A4U0XLV3</accession>
<dbReference type="Proteomes" id="UP000309340">
    <property type="component" value="Unassembled WGS sequence"/>
</dbReference>
<proteinExistence type="predicted"/>
<dbReference type="OrthoDB" id="3850977at2759"/>
<evidence type="ECO:0000313" key="2">
    <source>
        <dbReference type="EMBL" id="TKA78284.1"/>
    </source>
</evidence>
<sequence length="101" mass="11301">MANESHYTNLVEESKLVHCCTRSLRDGLWSGLLGTLQKYGYTELNRASIVAAFRDACHILIQLQGSGENYPSIKGLLNHEEDSEQQVDEAWERTCKATEAG</sequence>
<feature type="region of interest" description="Disordered" evidence="1">
    <location>
        <begin position="81"/>
        <end position="101"/>
    </location>
</feature>
<keyword evidence="3" id="KW-1185">Reference proteome</keyword>
<organism evidence="2 3">
    <name type="scientific">Friedmanniomyces simplex</name>
    <dbReference type="NCBI Taxonomy" id="329884"/>
    <lineage>
        <taxon>Eukaryota</taxon>
        <taxon>Fungi</taxon>
        <taxon>Dikarya</taxon>
        <taxon>Ascomycota</taxon>
        <taxon>Pezizomycotina</taxon>
        <taxon>Dothideomycetes</taxon>
        <taxon>Dothideomycetidae</taxon>
        <taxon>Mycosphaerellales</taxon>
        <taxon>Teratosphaeriaceae</taxon>
        <taxon>Friedmanniomyces</taxon>
    </lineage>
</organism>
<gene>
    <name evidence="2" type="ORF">B0A55_04746</name>
</gene>
<evidence type="ECO:0000256" key="1">
    <source>
        <dbReference type="SAM" id="MobiDB-lite"/>
    </source>
</evidence>
<dbReference type="EMBL" id="NAJQ01000116">
    <property type="protein sequence ID" value="TKA78284.1"/>
    <property type="molecule type" value="Genomic_DNA"/>
</dbReference>
<dbReference type="AlphaFoldDB" id="A0A4U0XLV3"/>
<evidence type="ECO:0000313" key="3">
    <source>
        <dbReference type="Proteomes" id="UP000309340"/>
    </source>
</evidence>
<name>A0A4U0XLV3_9PEZI</name>
<protein>
    <submittedName>
        <fullName evidence="2">Uncharacterized protein</fullName>
    </submittedName>
</protein>
<comment type="caution">
    <text evidence="2">The sequence shown here is derived from an EMBL/GenBank/DDBJ whole genome shotgun (WGS) entry which is preliminary data.</text>
</comment>
<reference evidence="2 3" key="1">
    <citation type="submission" date="2017-03" db="EMBL/GenBank/DDBJ databases">
        <title>Genomes of endolithic fungi from Antarctica.</title>
        <authorList>
            <person name="Coleine C."/>
            <person name="Masonjones S."/>
            <person name="Stajich J.E."/>
        </authorList>
    </citation>
    <scope>NUCLEOTIDE SEQUENCE [LARGE SCALE GENOMIC DNA]</scope>
    <source>
        <strain evidence="2 3">CCFEE 5184</strain>
    </source>
</reference>